<evidence type="ECO:0008006" key="7">
    <source>
        <dbReference type="Google" id="ProtNLM"/>
    </source>
</evidence>
<evidence type="ECO:0000313" key="4">
    <source>
        <dbReference type="EMBL" id="CAB4213441.1"/>
    </source>
</evidence>
<accession>A0A6J5SIC7</accession>
<dbReference type="EMBL" id="LR797031">
    <property type="protein sequence ID" value="CAB4182542.1"/>
    <property type="molecule type" value="Genomic_DNA"/>
</dbReference>
<dbReference type="EMBL" id="LR796542">
    <property type="protein sequence ID" value="CAB4150565.1"/>
    <property type="molecule type" value="Genomic_DNA"/>
</dbReference>
<gene>
    <name evidence="2" type="ORF">UFOVP1093_5</name>
    <name evidence="3" type="ORF">UFOVP1340_4</name>
    <name evidence="4" type="ORF">UFOVP1448_19</name>
    <name evidence="6" type="ORF">UFOVP1538_16</name>
    <name evidence="5" type="ORF">UFOVP1600_45</name>
    <name evidence="1" type="ORF">UFOVP569_46</name>
</gene>
<dbReference type="EMBL" id="LR797396">
    <property type="protein sequence ID" value="CAB4213441.1"/>
    <property type="molecule type" value="Genomic_DNA"/>
</dbReference>
<protein>
    <recommendedName>
        <fullName evidence="7">Siphovirus Gp157</fullName>
    </recommendedName>
</protein>
<dbReference type="EMBL" id="LR798387">
    <property type="protein sequence ID" value="CAB5228274.1"/>
    <property type="molecule type" value="Genomic_DNA"/>
</dbReference>
<sequence length="192" mass="21844">MELIKIGEDFYDSETGEYAGPASVEAWPTIIDNEEAALFISRKILQAESELMAKLVEQEAVIKNLETMVKRQRTKVEYFRKTYNEQLSEYAFQQLPRKADGSFAAKTWTNPFLSVRFTTVKPSLKVEDEERVLRFAEFNCPDAVKITKSVLVSKIDNAYKAALMSDENMASNHGFRIEPERQTATIKTGVGE</sequence>
<dbReference type="EMBL" id="LR797290">
    <property type="protein sequence ID" value="CAB4199633.1"/>
    <property type="molecule type" value="Genomic_DNA"/>
</dbReference>
<evidence type="ECO:0000313" key="5">
    <source>
        <dbReference type="EMBL" id="CAB4218910.1"/>
    </source>
</evidence>
<name>A0A6J5SIC7_9CAUD</name>
<evidence type="ECO:0000313" key="2">
    <source>
        <dbReference type="EMBL" id="CAB4182542.1"/>
    </source>
</evidence>
<evidence type="ECO:0000313" key="6">
    <source>
        <dbReference type="EMBL" id="CAB5228274.1"/>
    </source>
</evidence>
<proteinExistence type="predicted"/>
<evidence type="ECO:0000313" key="3">
    <source>
        <dbReference type="EMBL" id="CAB4199633.1"/>
    </source>
</evidence>
<reference evidence="4" key="1">
    <citation type="submission" date="2020-05" db="EMBL/GenBank/DDBJ databases">
        <authorList>
            <person name="Chiriac C."/>
            <person name="Salcher M."/>
            <person name="Ghai R."/>
            <person name="Kavagutti S V."/>
        </authorList>
    </citation>
    <scope>NUCLEOTIDE SEQUENCE</scope>
</reference>
<dbReference type="EMBL" id="LR797473">
    <property type="protein sequence ID" value="CAB4218910.1"/>
    <property type="molecule type" value="Genomic_DNA"/>
</dbReference>
<evidence type="ECO:0000313" key="1">
    <source>
        <dbReference type="EMBL" id="CAB4150565.1"/>
    </source>
</evidence>
<organism evidence="4">
    <name type="scientific">uncultured Caudovirales phage</name>
    <dbReference type="NCBI Taxonomy" id="2100421"/>
    <lineage>
        <taxon>Viruses</taxon>
        <taxon>Duplodnaviria</taxon>
        <taxon>Heunggongvirae</taxon>
        <taxon>Uroviricota</taxon>
        <taxon>Caudoviricetes</taxon>
        <taxon>Peduoviridae</taxon>
        <taxon>Maltschvirus</taxon>
        <taxon>Maltschvirus maltsch</taxon>
    </lineage>
</organism>